<evidence type="ECO:0000313" key="1">
    <source>
        <dbReference type="EMBL" id="VAW38128.1"/>
    </source>
</evidence>
<reference evidence="1" key="1">
    <citation type="submission" date="2018-06" db="EMBL/GenBank/DDBJ databases">
        <authorList>
            <person name="Zhirakovskaya E."/>
        </authorList>
    </citation>
    <scope>NUCLEOTIDE SEQUENCE</scope>
</reference>
<accession>A0A3B0V3M5</accession>
<organism evidence="1">
    <name type="scientific">hydrothermal vent metagenome</name>
    <dbReference type="NCBI Taxonomy" id="652676"/>
    <lineage>
        <taxon>unclassified sequences</taxon>
        <taxon>metagenomes</taxon>
        <taxon>ecological metagenomes</taxon>
    </lineage>
</organism>
<sequence>MFDIVDLVTKNGQLSQTISCLEVELKKPILSSTIQEKQTLASLPENYRRHLFASLKELMNKLNPITYSDLELKKITQLISEINTLLVKLWVVQVENPSSLNLIPSGKMTQACNTSRLHTDLELINKNINEITTCIAHKNCDEKENRNTKRVLNYLINQHIKNYNQNESGMKLCFDKLLSKTSIKFE</sequence>
<gene>
    <name evidence="1" type="ORF">MNBD_GAMMA01-258</name>
</gene>
<proteinExistence type="predicted"/>
<dbReference type="EMBL" id="UOEW01000193">
    <property type="protein sequence ID" value="VAW38128.1"/>
    <property type="molecule type" value="Genomic_DNA"/>
</dbReference>
<name>A0A3B0V3M5_9ZZZZ</name>
<protein>
    <submittedName>
        <fullName evidence="1">Uncharacterized protein</fullName>
    </submittedName>
</protein>
<dbReference type="AlphaFoldDB" id="A0A3B0V3M5"/>